<feature type="region of interest" description="Disordered" evidence="2">
    <location>
        <begin position="86"/>
        <end position="118"/>
    </location>
</feature>
<accession>A0ABR3YV79</accession>
<gene>
    <name evidence="3" type="ORF">Sste5346_007187</name>
</gene>
<feature type="coiled-coil region" evidence="1">
    <location>
        <begin position="996"/>
        <end position="1033"/>
    </location>
</feature>
<evidence type="ECO:0000256" key="2">
    <source>
        <dbReference type="SAM" id="MobiDB-lite"/>
    </source>
</evidence>
<feature type="compositionally biased region" description="Low complexity" evidence="2">
    <location>
        <begin position="1065"/>
        <end position="1075"/>
    </location>
</feature>
<keyword evidence="4" id="KW-1185">Reference proteome</keyword>
<protein>
    <recommendedName>
        <fullName evidence="5">Pentatricopeptide repeat protein</fullName>
    </recommendedName>
</protein>
<keyword evidence="1" id="KW-0175">Coiled coil</keyword>
<evidence type="ECO:0000256" key="1">
    <source>
        <dbReference type="SAM" id="Coils"/>
    </source>
</evidence>
<feature type="region of interest" description="Disordered" evidence="2">
    <location>
        <begin position="1038"/>
        <end position="1080"/>
    </location>
</feature>
<reference evidence="3 4" key="1">
    <citation type="journal article" date="2024" name="IMA Fungus">
        <title>IMA Genome - F19 : A genome assembly and annotation guide to empower mycologists, including annotated draft genome sequences of Ceratocystis pirilliformis, Diaporthe australafricana, Fusarium ophioides, Paecilomyces lecythidis, and Sporothrix stenoceras.</title>
        <authorList>
            <person name="Aylward J."/>
            <person name="Wilson A.M."/>
            <person name="Visagie C.M."/>
            <person name="Spraker J."/>
            <person name="Barnes I."/>
            <person name="Buitendag C."/>
            <person name="Ceriani C."/>
            <person name="Del Mar Angel L."/>
            <person name="du Plessis D."/>
            <person name="Fuchs T."/>
            <person name="Gasser K."/>
            <person name="Kramer D."/>
            <person name="Li W."/>
            <person name="Munsamy K."/>
            <person name="Piso A."/>
            <person name="Price J.L."/>
            <person name="Sonnekus B."/>
            <person name="Thomas C."/>
            <person name="van der Nest A."/>
            <person name="van Dijk A."/>
            <person name="van Heerden A."/>
            <person name="van Vuuren N."/>
            <person name="Yilmaz N."/>
            <person name="Duong T.A."/>
            <person name="van der Merwe N.A."/>
            <person name="Wingfield M.J."/>
            <person name="Wingfield B.D."/>
        </authorList>
    </citation>
    <scope>NUCLEOTIDE SEQUENCE [LARGE SCALE GENOMIC DNA]</scope>
    <source>
        <strain evidence="3 4">CMW 5346</strain>
    </source>
</reference>
<evidence type="ECO:0000313" key="3">
    <source>
        <dbReference type="EMBL" id="KAL1892231.1"/>
    </source>
</evidence>
<evidence type="ECO:0000313" key="4">
    <source>
        <dbReference type="Proteomes" id="UP001583186"/>
    </source>
</evidence>
<dbReference type="Proteomes" id="UP001583186">
    <property type="component" value="Unassembled WGS sequence"/>
</dbReference>
<dbReference type="EMBL" id="JAWCUI010000046">
    <property type="protein sequence ID" value="KAL1892231.1"/>
    <property type="molecule type" value="Genomic_DNA"/>
</dbReference>
<organism evidence="3 4">
    <name type="scientific">Sporothrix stenoceras</name>
    <dbReference type="NCBI Taxonomy" id="5173"/>
    <lineage>
        <taxon>Eukaryota</taxon>
        <taxon>Fungi</taxon>
        <taxon>Dikarya</taxon>
        <taxon>Ascomycota</taxon>
        <taxon>Pezizomycotina</taxon>
        <taxon>Sordariomycetes</taxon>
        <taxon>Sordariomycetidae</taxon>
        <taxon>Ophiostomatales</taxon>
        <taxon>Ophiostomataceae</taxon>
        <taxon>Sporothrix</taxon>
    </lineage>
</organism>
<sequence>MAPPGPPMPVPSKAAIRALRGLVLGTTCTLALVTEDRRRRINAARSAIRNGDRIRSARRYHPGGSAFAIALEEDSLSVEPGVINWKAPTRQGQTRTQTTTASTSSTSSQPEPQPPIFAYPPPAGERIQRHIPSLAHQAEEYRARARLGKLVDSSIIPIGRVSQVSPAQPAVDLSEAMADQAKALAKPMKTEAELEAAVRTLMNTWPIIDAASDQTALGKTSAELCQFCQRAGRMDLAQAVLQLAVKFGQLDEATYFAHDPLPVVRSLVPLNALKGELTDPAMEEDGSGARRAAFVKRLEDAASLFLPTFTAPHIPDFPLAKIVTIGKKLLKCAFAAFHHELINTIYTSIAKYPGDITEFTQWYNEKMQSTNDHALLVSSFVARPPSAGSLSKTVFLEIGGRVAEASRLSHYTQAGAILDTLIDISAPATYRLRTAWGTDLLYGEWQKNKDYKEIKRLFAKLIGPRKEEFRTPTIYHVNGVYRVMVQIAFEADKPAEAKALFDELLAFQPTADEDIRLTGLFALAKAKAGDWQGVQDDFQKAADAAANKGGLNARDTERVFVPIAKEYIRTHTIGETEDFLKQYIDEVGVPIGRNMVTLLANEYGALREVRSFVGWLDYCVQAGFAVDAAFSNAILHNCRKHWKMGFRELRIMYRKLRLLSPNFEDKVTQTIMTHAAISDARSIGRPSPSTAIKSRVVSLRMNNNNTPHAVANMATLAAAAQHNSSSYASPLSARHLLDEHDLYVAMKHAFASGSPTKAVRMYKHAVRGGMPPSEKCLKLAVAAAVKSEQSIGSTSSPLPTKRVPDFDVAVDLLKTAHMAGQDIDGATAYLAIAYIDALGSRKAATTAKSRKSNAKASVAAAVKSVLLRLDACDVQMTDLALNRAAFHMFKAGHMSGAIALAMSAANSPVGGGRPGYNVWNFSVLIAAHARLADADGIRAATEGAAASGVLRELMGYRVLKQSRGRLRNRLLEHELSATVHGPKHGHATPEAHKVHGDDLNAALQAVEDAINQAREARQQLSKERRALEAATISIMQQAALDAGHPPVDFDKRKKSRQKQHEDISSTRGSVSSGSSWDLLDMPVDQDGQLIEAEQPRAAAAVAAY</sequence>
<evidence type="ECO:0008006" key="5">
    <source>
        <dbReference type="Google" id="ProtNLM"/>
    </source>
</evidence>
<name>A0ABR3YV79_9PEZI</name>
<feature type="compositionally biased region" description="Low complexity" evidence="2">
    <location>
        <begin position="88"/>
        <end position="110"/>
    </location>
</feature>
<proteinExistence type="predicted"/>
<comment type="caution">
    <text evidence="3">The sequence shown here is derived from an EMBL/GenBank/DDBJ whole genome shotgun (WGS) entry which is preliminary data.</text>
</comment>